<dbReference type="AlphaFoldDB" id="A0A3N6Q8E3"/>
<dbReference type="PANTHER" id="PTHR43626">
    <property type="entry name" value="ACYL-COA N-ACYLTRANSFERASE"/>
    <property type="match status" value="1"/>
</dbReference>
<dbReference type="InterPro" id="IPR000182">
    <property type="entry name" value="GNAT_dom"/>
</dbReference>
<accession>A0A3N6Q8E3</accession>
<dbReference type="InterPro" id="IPR016181">
    <property type="entry name" value="Acyl_CoA_acyltransferase"/>
</dbReference>
<dbReference type="EMBL" id="RCBY01000246">
    <property type="protein sequence ID" value="RQH27526.1"/>
    <property type="molecule type" value="Genomic_DNA"/>
</dbReference>
<evidence type="ECO:0000256" key="2">
    <source>
        <dbReference type="ARBA" id="ARBA00023315"/>
    </source>
</evidence>
<gene>
    <name evidence="4" type="ORF">D5R40_27280</name>
</gene>
<dbReference type="Gene3D" id="3.40.630.30">
    <property type="match status" value="1"/>
</dbReference>
<dbReference type="Pfam" id="PF00583">
    <property type="entry name" value="Acetyltransf_1"/>
    <property type="match status" value="1"/>
</dbReference>
<dbReference type="Proteomes" id="UP000269154">
    <property type="component" value="Unassembled WGS sequence"/>
</dbReference>
<dbReference type="GO" id="GO:0005737">
    <property type="term" value="C:cytoplasm"/>
    <property type="evidence" value="ECO:0007669"/>
    <property type="project" value="TreeGrafter"/>
</dbReference>
<feature type="domain" description="N-acetyltransferase" evidence="3">
    <location>
        <begin position="48"/>
        <end position="183"/>
    </location>
</feature>
<dbReference type="GO" id="GO:0008080">
    <property type="term" value="F:N-acetyltransferase activity"/>
    <property type="evidence" value="ECO:0007669"/>
    <property type="project" value="InterPro"/>
</dbReference>
<keyword evidence="5" id="KW-1185">Reference proteome</keyword>
<keyword evidence="1 4" id="KW-0808">Transferase</keyword>
<dbReference type="PANTHER" id="PTHR43626:SF4">
    <property type="entry name" value="GCN5-RELATED N-ACETYLTRANSFERASE 2, CHLOROPLASTIC"/>
    <property type="match status" value="1"/>
</dbReference>
<name>A0A3N6Q8E3_9CYAN</name>
<evidence type="ECO:0000259" key="3">
    <source>
        <dbReference type="PROSITE" id="PS51186"/>
    </source>
</evidence>
<organism evidence="4 5">
    <name type="scientific">Okeania hirsuta</name>
    <dbReference type="NCBI Taxonomy" id="1458930"/>
    <lineage>
        <taxon>Bacteria</taxon>
        <taxon>Bacillati</taxon>
        <taxon>Cyanobacteriota</taxon>
        <taxon>Cyanophyceae</taxon>
        <taxon>Oscillatoriophycideae</taxon>
        <taxon>Oscillatoriales</taxon>
        <taxon>Microcoleaceae</taxon>
        <taxon>Okeania</taxon>
    </lineage>
</organism>
<reference evidence="4 5" key="1">
    <citation type="journal article" date="2018" name="ACS Chem. Biol.">
        <title>Ketoreductase domain dysfunction expands chemodiversity: malyngamide biosynthesis in the cyanobacterium Okeania hirsuta.</title>
        <authorList>
            <person name="Moss N.A."/>
            <person name="Leao T."/>
            <person name="Rankin M."/>
            <person name="McCullough T.M."/>
            <person name="Qu P."/>
            <person name="Korobeynikov A."/>
            <person name="Smith J.L."/>
            <person name="Gerwick L."/>
            <person name="Gerwick W.H."/>
        </authorList>
    </citation>
    <scope>NUCLEOTIDE SEQUENCE [LARGE SCALE GENOMIC DNA]</scope>
    <source>
        <strain evidence="4 5">PAB10Feb10-1</strain>
    </source>
</reference>
<dbReference type="PROSITE" id="PS51186">
    <property type="entry name" value="GNAT"/>
    <property type="match status" value="1"/>
</dbReference>
<dbReference type="RefSeq" id="WP_124146087.1">
    <property type="nucleotide sequence ID" value="NZ_CAWOKI010000137.1"/>
</dbReference>
<protein>
    <submittedName>
        <fullName evidence="4">GNAT family N-acetyltransferase</fullName>
    </submittedName>
</protein>
<evidence type="ECO:0000313" key="4">
    <source>
        <dbReference type="EMBL" id="RQH27526.1"/>
    </source>
</evidence>
<dbReference type="InterPro" id="IPR045039">
    <property type="entry name" value="NSI-like"/>
</dbReference>
<dbReference type="CDD" id="cd04301">
    <property type="entry name" value="NAT_SF"/>
    <property type="match status" value="1"/>
</dbReference>
<sequence>MGFWKNLFSGSEPTSHPQNPDYEGYTTIGEGKASSQAVRSPNRSNGRIFFSTDRDIDIYELEELCNAVGWSRRPLRKVKKAIQHSFLVVSMWQMRGSQKRLIGFARATSDHAFNATLWDVVVHPDVQGKGLGKALMKYIIKKLRSEDISNITLFADPHVVDFYHNLGFISDPEGIKGMFWYPD</sequence>
<dbReference type="SUPFAM" id="SSF55729">
    <property type="entry name" value="Acyl-CoA N-acyltransferases (Nat)"/>
    <property type="match status" value="1"/>
</dbReference>
<evidence type="ECO:0000313" key="5">
    <source>
        <dbReference type="Proteomes" id="UP000269154"/>
    </source>
</evidence>
<dbReference type="OrthoDB" id="9775804at2"/>
<keyword evidence="2" id="KW-0012">Acyltransferase</keyword>
<comment type="caution">
    <text evidence="4">The sequence shown here is derived from an EMBL/GenBank/DDBJ whole genome shotgun (WGS) entry which is preliminary data.</text>
</comment>
<proteinExistence type="predicted"/>
<evidence type="ECO:0000256" key="1">
    <source>
        <dbReference type="ARBA" id="ARBA00022679"/>
    </source>
</evidence>